<dbReference type="eggNOG" id="ENOG5032R0E">
    <property type="taxonomic scope" value="Bacteria"/>
</dbReference>
<protein>
    <submittedName>
        <fullName evidence="2">Uncharacterized protein</fullName>
    </submittedName>
</protein>
<comment type="caution">
    <text evidence="2">The sequence shown here is derived from an EMBL/GenBank/DDBJ whole genome shotgun (WGS) entry which is preliminary data.</text>
</comment>
<feature type="transmembrane region" description="Helical" evidence="1">
    <location>
        <begin position="276"/>
        <end position="293"/>
    </location>
</feature>
<dbReference type="PATRIC" id="fig|742743.3.peg.807"/>
<feature type="transmembrane region" description="Helical" evidence="1">
    <location>
        <begin position="187"/>
        <end position="207"/>
    </location>
</feature>
<evidence type="ECO:0000313" key="3">
    <source>
        <dbReference type="Proteomes" id="UP000003277"/>
    </source>
</evidence>
<dbReference type="STRING" id="742743.HMPREF9453_00797"/>
<organism evidence="2 3">
    <name type="scientific">Dialister succinatiphilus YIT 11850</name>
    <dbReference type="NCBI Taxonomy" id="742743"/>
    <lineage>
        <taxon>Bacteria</taxon>
        <taxon>Bacillati</taxon>
        <taxon>Bacillota</taxon>
        <taxon>Negativicutes</taxon>
        <taxon>Veillonellales</taxon>
        <taxon>Veillonellaceae</taxon>
        <taxon>Dialister</taxon>
    </lineage>
</organism>
<gene>
    <name evidence="2" type="ORF">HMPREF9453_00797</name>
</gene>
<evidence type="ECO:0000313" key="2">
    <source>
        <dbReference type="EMBL" id="EHO63372.1"/>
    </source>
</evidence>
<feature type="transmembrane region" description="Helical" evidence="1">
    <location>
        <begin position="244"/>
        <end position="264"/>
    </location>
</feature>
<sequence>MNFGDAIVAFLNIGLFSSLVSRFTGANTAILVFCSLLYLGCEPVETVGIMLTYLVFMRLTIYTQKKKLNFKHLQVFKGYKVFIPVFFILVSLFVYPFAALAIFLLLFMTEILAQMWADVPEEKRASRSQITGWVVTGSILTTIAMIAVKFIPEDFYYIIGGIAGFLICVFFYWLGQDRDRLSGIWDKIVLLSFIPLGLFGFDLADWLDDMRRHVNSTLIAYNLPFIFLPVFFIGFLMANILFGIFSLSGLVITFFGALGLRLFGYYEMSRKGKANLVSLGFTVLAILLLLITAPEPTGVSKAVDAFLPSNHYGFTGILNMF</sequence>
<feature type="transmembrane region" description="Helical" evidence="1">
    <location>
        <begin position="81"/>
        <end position="108"/>
    </location>
</feature>
<proteinExistence type="predicted"/>
<feature type="transmembrane region" description="Helical" evidence="1">
    <location>
        <begin position="7"/>
        <end position="38"/>
    </location>
</feature>
<dbReference type="HOGENOM" id="CLU_077647_0_0_9"/>
<feature type="transmembrane region" description="Helical" evidence="1">
    <location>
        <begin position="128"/>
        <end position="148"/>
    </location>
</feature>
<name>H1CZK4_9FIRM</name>
<feature type="transmembrane region" description="Helical" evidence="1">
    <location>
        <begin position="155"/>
        <end position="175"/>
    </location>
</feature>
<keyword evidence="3" id="KW-1185">Reference proteome</keyword>
<keyword evidence="1" id="KW-0812">Transmembrane</keyword>
<dbReference type="Proteomes" id="UP000003277">
    <property type="component" value="Unassembled WGS sequence"/>
</dbReference>
<keyword evidence="1" id="KW-1133">Transmembrane helix</keyword>
<reference evidence="2 3" key="1">
    <citation type="submission" date="2011-11" db="EMBL/GenBank/DDBJ databases">
        <title>The Genome Sequence of Dialister succinatiphilus YIT 11850.</title>
        <authorList>
            <consortium name="The Broad Institute Genome Sequencing Platform"/>
            <person name="Earl A."/>
            <person name="Ward D."/>
            <person name="Feldgarden M."/>
            <person name="Gevers D."/>
            <person name="Morotomi M."/>
            <person name="Young S.K."/>
            <person name="Zeng Q."/>
            <person name="Gargeya S."/>
            <person name="Fitzgerald M."/>
            <person name="Haas B."/>
            <person name="Abouelleil A."/>
            <person name="Alvarado L."/>
            <person name="Arachchi H.M."/>
            <person name="Berlin A."/>
            <person name="Brown A."/>
            <person name="Chapman S.B."/>
            <person name="Dunbar C."/>
            <person name="Gearin G."/>
            <person name="Goldberg J."/>
            <person name="Griggs A."/>
            <person name="Gujja S."/>
            <person name="Heiman D."/>
            <person name="Howarth C."/>
            <person name="Lui A."/>
            <person name="MacDonald P.J.P."/>
            <person name="Montmayeur A."/>
            <person name="Murphy C."/>
            <person name="Neiman D."/>
            <person name="Pearson M."/>
            <person name="Priest M."/>
            <person name="Roberts A."/>
            <person name="Saif S."/>
            <person name="Shea T."/>
            <person name="Sisk P."/>
            <person name="Stolte C."/>
            <person name="Sykes S."/>
            <person name="Wortman J."/>
            <person name="Nusbaum C."/>
            <person name="Birren B."/>
        </authorList>
    </citation>
    <scope>NUCLEOTIDE SEQUENCE [LARGE SCALE GENOMIC DNA]</scope>
    <source>
        <strain evidence="2 3">YIT 11850</strain>
    </source>
</reference>
<feature type="transmembrane region" description="Helical" evidence="1">
    <location>
        <begin position="219"/>
        <end position="238"/>
    </location>
</feature>
<feature type="transmembrane region" description="Helical" evidence="1">
    <location>
        <begin position="44"/>
        <end position="61"/>
    </location>
</feature>
<dbReference type="AlphaFoldDB" id="H1CZK4"/>
<evidence type="ECO:0000256" key="1">
    <source>
        <dbReference type="SAM" id="Phobius"/>
    </source>
</evidence>
<accession>H1CZK4</accession>
<dbReference type="EMBL" id="ADLT01000017">
    <property type="protein sequence ID" value="EHO63372.1"/>
    <property type="molecule type" value="Genomic_DNA"/>
</dbReference>
<keyword evidence="1" id="KW-0472">Membrane</keyword>